<sequence>MGYSLCIRQLDSDYGFRANTGSTSGAEKEKDNPDYLLEVFYCFEGKKENNIGMRERNITWYDLQQDQSLVSSYWAVTFKLPLFPEAEILAEAKAVKLFAYSVSVKDTPLAVDAEVLNDFEGCYYVQLGPPSFPRMKARDNTNRPLRRRWLQKHAPRTFVG</sequence>
<evidence type="ECO:0000313" key="1">
    <source>
        <dbReference type="EMBL" id="KAK9187748.1"/>
    </source>
</evidence>
<organism evidence="1 2">
    <name type="scientific">Citrus x changshan-huyou</name>
    <dbReference type="NCBI Taxonomy" id="2935761"/>
    <lineage>
        <taxon>Eukaryota</taxon>
        <taxon>Viridiplantae</taxon>
        <taxon>Streptophyta</taxon>
        <taxon>Embryophyta</taxon>
        <taxon>Tracheophyta</taxon>
        <taxon>Spermatophyta</taxon>
        <taxon>Magnoliopsida</taxon>
        <taxon>eudicotyledons</taxon>
        <taxon>Gunneridae</taxon>
        <taxon>Pentapetalae</taxon>
        <taxon>rosids</taxon>
        <taxon>malvids</taxon>
        <taxon>Sapindales</taxon>
        <taxon>Rutaceae</taxon>
        <taxon>Aurantioideae</taxon>
        <taxon>Citrus</taxon>
    </lineage>
</organism>
<reference evidence="1 2" key="1">
    <citation type="submission" date="2024-05" db="EMBL/GenBank/DDBJ databases">
        <title>Haplotype-resolved chromosome-level genome assembly of Huyou (Citrus changshanensis).</title>
        <authorList>
            <person name="Miao C."/>
            <person name="Chen W."/>
            <person name="Wu Y."/>
            <person name="Wang L."/>
            <person name="Zhao S."/>
            <person name="Grierson D."/>
            <person name="Xu C."/>
            <person name="Chen K."/>
        </authorList>
    </citation>
    <scope>NUCLEOTIDE SEQUENCE [LARGE SCALE GENOMIC DNA]</scope>
    <source>
        <strain evidence="1">01-14</strain>
        <tissue evidence="1">Leaf</tissue>
    </source>
</reference>
<dbReference type="AlphaFoldDB" id="A0AAP0LUP9"/>
<dbReference type="EMBL" id="JBCGBO010000007">
    <property type="protein sequence ID" value="KAK9187748.1"/>
    <property type="molecule type" value="Genomic_DNA"/>
</dbReference>
<proteinExistence type="predicted"/>
<dbReference type="Proteomes" id="UP001428341">
    <property type="component" value="Unassembled WGS sequence"/>
</dbReference>
<keyword evidence="2" id="KW-1185">Reference proteome</keyword>
<name>A0AAP0LUP9_9ROSI</name>
<accession>A0AAP0LUP9</accession>
<comment type="caution">
    <text evidence="1">The sequence shown here is derived from an EMBL/GenBank/DDBJ whole genome shotgun (WGS) entry which is preliminary data.</text>
</comment>
<protein>
    <submittedName>
        <fullName evidence="1">Uncharacterized protein</fullName>
    </submittedName>
</protein>
<evidence type="ECO:0000313" key="2">
    <source>
        <dbReference type="Proteomes" id="UP001428341"/>
    </source>
</evidence>
<gene>
    <name evidence="1" type="ORF">WN944_019147</name>
</gene>